<evidence type="ECO:0000313" key="5">
    <source>
        <dbReference type="EMBL" id="KAF2822888.1"/>
    </source>
</evidence>
<keyword evidence="2" id="KW-0812">Transmembrane</keyword>
<dbReference type="CDD" id="cd09630">
    <property type="entry name" value="CDH_like_cytochrome"/>
    <property type="match status" value="1"/>
</dbReference>
<keyword evidence="6" id="KW-1185">Reference proteome</keyword>
<evidence type="ECO:0000256" key="3">
    <source>
        <dbReference type="SAM" id="SignalP"/>
    </source>
</evidence>
<dbReference type="AlphaFoldDB" id="A0A6A6ZPW5"/>
<feature type="transmembrane region" description="Helical" evidence="2">
    <location>
        <begin position="219"/>
        <end position="239"/>
    </location>
</feature>
<dbReference type="OrthoDB" id="19261at2759"/>
<feature type="transmembrane region" description="Helical" evidence="2">
    <location>
        <begin position="286"/>
        <end position="306"/>
    </location>
</feature>
<evidence type="ECO:0000256" key="2">
    <source>
        <dbReference type="SAM" id="Phobius"/>
    </source>
</evidence>
<feature type="compositionally biased region" description="Polar residues" evidence="1">
    <location>
        <begin position="402"/>
        <end position="416"/>
    </location>
</feature>
<dbReference type="EMBL" id="MU006233">
    <property type="protein sequence ID" value="KAF2822888.1"/>
    <property type="molecule type" value="Genomic_DNA"/>
</dbReference>
<feature type="domain" description="DOMON" evidence="4">
    <location>
        <begin position="66"/>
        <end position="158"/>
    </location>
</feature>
<dbReference type="SMART" id="SM00664">
    <property type="entry name" value="DoH"/>
    <property type="match status" value="1"/>
</dbReference>
<dbReference type="InterPro" id="IPR015920">
    <property type="entry name" value="Cellobiose_DH-like_cyt"/>
</dbReference>
<organism evidence="5 6">
    <name type="scientific">Ophiobolus disseminans</name>
    <dbReference type="NCBI Taxonomy" id="1469910"/>
    <lineage>
        <taxon>Eukaryota</taxon>
        <taxon>Fungi</taxon>
        <taxon>Dikarya</taxon>
        <taxon>Ascomycota</taxon>
        <taxon>Pezizomycotina</taxon>
        <taxon>Dothideomycetes</taxon>
        <taxon>Pleosporomycetidae</taxon>
        <taxon>Pleosporales</taxon>
        <taxon>Pleosporineae</taxon>
        <taxon>Phaeosphaeriaceae</taxon>
        <taxon>Ophiobolus</taxon>
    </lineage>
</organism>
<sequence>MANLRARVGALVAILAFFPFFTFAQNNTTVAASTFFLSETETQFSINVANDSDDVFIYSTSPAYSWVGFGFGAKMENSLMFIMYPSKDGDNVTISPRIGSKKAEPTFTSAVDLEVLPGTTVNDNGMFVLRAVCRKCRTWPGGFLDVKSTAQPMIYAFGHGYPLYSDSKSANLKRHIRYGHYSMDMVAATGLGGVPANSPMLSGVQLKGKMTRDHDRANLAHAIIGCLALFVIWPLNVLFAGFFKNIRIHVGISVVIMAFLVVAYALGISTSAQFNRSQDYKTPHQVFAFIALAPIVLMSLLPIPSISKLHTLIPRLHTPMVSTSFLLLVLTGGLGLHLSSQARPVILGYTAVSLMVFIFITVLTSCIRRRGSAYARANNRKRVGEEDDNMVMLKKMDESRSSSKASFTQGSGTQSREFGADGQDRNQRGLYGGGTMPGPQYLLNMHPGVPVHKW</sequence>
<gene>
    <name evidence="5" type="ORF">CC86DRAFT_73396</name>
</gene>
<evidence type="ECO:0000256" key="1">
    <source>
        <dbReference type="SAM" id="MobiDB-lite"/>
    </source>
</evidence>
<accession>A0A6A6ZPW5</accession>
<dbReference type="PANTHER" id="PTHR47797">
    <property type="entry name" value="DEHYDROGENASE, PUTATIVE (AFU_ORTHOLOGUE AFUA_8G05805)-RELATED"/>
    <property type="match status" value="1"/>
</dbReference>
<dbReference type="InterPro" id="IPR005018">
    <property type="entry name" value="DOMON_domain"/>
</dbReference>
<dbReference type="PANTHER" id="PTHR47797:SF1">
    <property type="entry name" value="CYTOCHROME B561 DOMAIN-CONTAINING PROTEIN-RELATED"/>
    <property type="match status" value="1"/>
</dbReference>
<feature type="transmembrane region" description="Helical" evidence="2">
    <location>
        <begin position="318"/>
        <end position="340"/>
    </location>
</feature>
<reference evidence="5" key="1">
    <citation type="journal article" date="2020" name="Stud. Mycol.">
        <title>101 Dothideomycetes genomes: a test case for predicting lifestyles and emergence of pathogens.</title>
        <authorList>
            <person name="Haridas S."/>
            <person name="Albert R."/>
            <person name="Binder M."/>
            <person name="Bloem J."/>
            <person name="Labutti K."/>
            <person name="Salamov A."/>
            <person name="Andreopoulos B."/>
            <person name="Baker S."/>
            <person name="Barry K."/>
            <person name="Bills G."/>
            <person name="Bluhm B."/>
            <person name="Cannon C."/>
            <person name="Castanera R."/>
            <person name="Culley D."/>
            <person name="Daum C."/>
            <person name="Ezra D."/>
            <person name="Gonzalez J."/>
            <person name="Henrissat B."/>
            <person name="Kuo A."/>
            <person name="Liang C."/>
            <person name="Lipzen A."/>
            <person name="Lutzoni F."/>
            <person name="Magnuson J."/>
            <person name="Mondo S."/>
            <person name="Nolan M."/>
            <person name="Ohm R."/>
            <person name="Pangilinan J."/>
            <person name="Park H.-J."/>
            <person name="Ramirez L."/>
            <person name="Alfaro M."/>
            <person name="Sun H."/>
            <person name="Tritt A."/>
            <person name="Yoshinaga Y."/>
            <person name="Zwiers L.-H."/>
            <person name="Turgeon B."/>
            <person name="Goodwin S."/>
            <person name="Spatafora J."/>
            <person name="Crous P."/>
            <person name="Grigoriev I."/>
        </authorList>
    </citation>
    <scope>NUCLEOTIDE SEQUENCE</scope>
    <source>
        <strain evidence="5">CBS 113818</strain>
    </source>
</reference>
<evidence type="ECO:0000259" key="4">
    <source>
        <dbReference type="SMART" id="SM00664"/>
    </source>
</evidence>
<proteinExistence type="predicted"/>
<protein>
    <submittedName>
        <fullName evidence="5">CBD9-like protein</fullName>
    </submittedName>
</protein>
<dbReference type="SUPFAM" id="SSF49344">
    <property type="entry name" value="CBD9-like"/>
    <property type="match status" value="1"/>
</dbReference>
<name>A0A6A6ZPW5_9PLEO</name>
<dbReference type="Pfam" id="PF16010">
    <property type="entry name" value="CDH-cyt"/>
    <property type="match status" value="1"/>
</dbReference>
<dbReference type="Gene3D" id="2.60.40.1210">
    <property type="entry name" value="Cellobiose dehydrogenase, cytochrome domain"/>
    <property type="match status" value="1"/>
</dbReference>
<dbReference type="Proteomes" id="UP000799424">
    <property type="component" value="Unassembled WGS sequence"/>
</dbReference>
<evidence type="ECO:0000313" key="6">
    <source>
        <dbReference type="Proteomes" id="UP000799424"/>
    </source>
</evidence>
<feature type="chain" id="PRO_5025575915" evidence="3">
    <location>
        <begin position="25"/>
        <end position="454"/>
    </location>
</feature>
<feature type="region of interest" description="Disordered" evidence="1">
    <location>
        <begin position="397"/>
        <end position="435"/>
    </location>
</feature>
<feature type="transmembrane region" description="Helical" evidence="2">
    <location>
        <begin position="246"/>
        <end position="266"/>
    </location>
</feature>
<keyword evidence="2" id="KW-0472">Membrane</keyword>
<keyword evidence="2" id="KW-1133">Transmembrane helix</keyword>
<feature type="signal peptide" evidence="3">
    <location>
        <begin position="1"/>
        <end position="24"/>
    </location>
</feature>
<feature type="compositionally biased region" description="Basic and acidic residues" evidence="1">
    <location>
        <begin position="418"/>
        <end position="427"/>
    </location>
</feature>
<feature type="transmembrane region" description="Helical" evidence="2">
    <location>
        <begin position="346"/>
        <end position="367"/>
    </location>
</feature>
<keyword evidence="3" id="KW-0732">Signal</keyword>